<dbReference type="Pfam" id="PF04257">
    <property type="entry name" value="Exonuc_V_gamma"/>
    <property type="match status" value="1"/>
</dbReference>
<reference evidence="11 12" key="1">
    <citation type="submission" date="2017-09" db="EMBL/GenBank/DDBJ databases">
        <title>Depth-based differentiation of microbial function through sediment-hosted aquifers and enrichment of novel symbionts in the deep terrestrial subsurface.</title>
        <authorList>
            <person name="Probst A.J."/>
            <person name="Ladd B."/>
            <person name="Jarett J.K."/>
            <person name="Geller-Mcgrath D.E."/>
            <person name="Sieber C.M."/>
            <person name="Emerson J.B."/>
            <person name="Anantharaman K."/>
            <person name="Thomas B.C."/>
            <person name="Malmstrom R."/>
            <person name="Stieglmeier M."/>
            <person name="Klingl A."/>
            <person name="Woyke T."/>
            <person name="Ryan C.M."/>
            <person name="Banfield J.F."/>
        </authorList>
    </citation>
    <scope>NUCLEOTIDE SEQUENCE [LARGE SCALE GENOMIC DNA]</scope>
    <source>
        <strain evidence="11">CG17_big_fil_post_rev_8_21_14_2_50_48_46</strain>
    </source>
</reference>
<dbReference type="Gene3D" id="3.40.50.300">
    <property type="entry name" value="P-loop containing nucleotide triphosphate hydrolases"/>
    <property type="match status" value="1"/>
</dbReference>
<keyword evidence="9" id="KW-0234">DNA repair</keyword>
<evidence type="ECO:0000256" key="5">
    <source>
        <dbReference type="ARBA" id="ARBA00022806"/>
    </source>
</evidence>
<gene>
    <name evidence="11" type="ORF">COW36_22410</name>
</gene>
<dbReference type="Gene3D" id="1.10.10.990">
    <property type="match status" value="1"/>
</dbReference>
<comment type="caution">
    <text evidence="11">The sequence shown here is derived from an EMBL/GenBank/DDBJ whole genome shotgun (WGS) entry which is preliminary data.</text>
</comment>
<dbReference type="PANTHER" id="PTHR30591">
    <property type="entry name" value="RECBCD ENZYME SUBUNIT RECC"/>
    <property type="match status" value="1"/>
</dbReference>
<dbReference type="CDD" id="cd22353">
    <property type="entry name" value="RecC_C-like"/>
    <property type="match status" value="1"/>
</dbReference>
<keyword evidence="4" id="KW-0378">Hydrolase</keyword>
<dbReference type="EMBL" id="PFFQ01000062">
    <property type="protein sequence ID" value="PIW14225.1"/>
    <property type="molecule type" value="Genomic_DNA"/>
</dbReference>
<dbReference type="GO" id="GO:0003677">
    <property type="term" value="F:DNA binding"/>
    <property type="evidence" value="ECO:0007669"/>
    <property type="project" value="UniProtKB-KW"/>
</dbReference>
<keyword evidence="7" id="KW-0067">ATP-binding</keyword>
<dbReference type="GO" id="GO:0006281">
    <property type="term" value="P:DNA repair"/>
    <property type="evidence" value="ECO:0007669"/>
    <property type="project" value="UniProtKB-KW"/>
</dbReference>
<dbReference type="GO" id="GO:0006310">
    <property type="term" value="P:DNA recombination"/>
    <property type="evidence" value="ECO:0007669"/>
    <property type="project" value="TreeGrafter"/>
</dbReference>
<evidence type="ECO:0000256" key="6">
    <source>
        <dbReference type="ARBA" id="ARBA00022839"/>
    </source>
</evidence>
<evidence type="ECO:0000256" key="8">
    <source>
        <dbReference type="ARBA" id="ARBA00023125"/>
    </source>
</evidence>
<name>A0A2M7FYI4_9BACT</name>
<evidence type="ECO:0000259" key="10">
    <source>
        <dbReference type="Pfam" id="PF17946"/>
    </source>
</evidence>
<dbReference type="GO" id="GO:0009338">
    <property type="term" value="C:exodeoxyribonuclease V complex"/>
    <property type="evidence" value="ECO:0007669"/>
    <property type="project" value="InterPro"/>
</dbReference>
<evidence type="ECO:0000256" key="4">
    <source>
        <dbReference type="ARBA" id="ARBA00022801"/>
    </source>
</evidence>
<dbReference type="Gene3D" id="1.10.10.160">
    <property type="match status" value="1"/>
</dbReference>
<dbReference type="Pfam" id="PF17946">
    <property type="entry name" value="RecC_C"/>
    <property type="match status" value="1"/>
</dbReference>
<dbReference type="GO" id="GO:0005524">
    <property type="term" value="F:ATP binding"/>
    <property type="evidence" value="ECO:0007669"/>
    <property type="project" value="UniProtKB-KW"/>
</dbReference>
<evidence type="ECO:0000256" key="7">
    <source>
        <dbReference type="ARBA" id="ARBA00022840"/>
    </source>
</evidence>
<evidence type="ECO:0000313" key="11">
    <source>
        <dbReference type="EMBL" id="PIW14225.1"/>
    </source>
</evidence>
<dbReference type="PIRSF" id="PIRSF000980">
    <property type="entry name" value="RecC"/>
    <property type="match status" value="1"/>
</dbReference>
<dbReference type="SUPFAM" id="SSF52980">
    <property type="entry name" value="Restriction endonuclease-like"/>
    <property type="match status" value="1"/>
</dbReference>
<dbReference type="InterPro" id="IPR013986">
    <property type="entry name" value="DExx_box_DNA_helicase_dom_sf"/>
</dbReference>
<dbReference type="InterPro" id="IPR006697">
    <property type="entry name" value="RecC"/>
</dbReference>
<keyword evidence="8" id="KW-0238">DNA-binding</keyword>
<feature type="domain" description="RecC C-terminal" evidence="10">
    <location>
        <begin position="757"/>
        <end position="972"/>
    </location>
</feature>
<sequence length="1045" mass="117340">MSNSSALRVLTDPRPEVLAAALARELSAAPLPNPFALEWIFVPHAGTQTWLDYYLAQALGIWAQGRLLHPREALWRLARMALAEMPDRIALEPQQTVWLIFESIERLCADPAFSAFKTWLEAAPAQNRAWSLAQEWARQIDLIATFRPDWLPEFEAGRWPLPEAEWAGKLWQELLKSLPAPIWHRGALQQLFIRRLRSGAVSPKRLPRRLSVFGLSELPSFYLEILLALAEVVPTTLYLPSPLPPLEGLVLRETCGEQEQIWVSALASRGVVFEALPETLPEPQNLLQALQAALRKPGDCPLWPGPDTSIQIHSVHSPQRELEVLKDFLFACFDELPELKPSEIAVLIPDLAVYAPLVAGVFGSGGQQGGRLPFALVQPDFNQNPGVLALRSLFELSSSRLSLDEVWALLEQPAVSRAFGLQPEDLELAIFWLDQVEVRWGRDAEHRRKLGLPAFSQNSWQQGLQRLLLGMALDDQGQLPYAGILPYGPMEGQNVRILGRLLDFFSTLEKALDALVSEKTASEWSETLSEILLRLVKPLPEQEDDWFLFLEQLQKLAEIETLYAPPLGLGLLRTQLETLWSHVPERPLPLGRILFASPARLQGLPFRVICFLGLNAGVLPRADQTTELDLLALSPRSEDPSLRRADRDLFLTVLRSAGERFYLSYTGRRVRDNLDLPASVLVSELQDSLQALCGQTVPVTRHPLQPFDPRYFKAGTGVRSWSWQALKEAQNLQLPPQAHAFVDGPLPALVPGPTPWQALLDFFRHPAKAFLMQRLDLRLRREEQTRATSERFQLNGLERFQLRETFLTWLLQGGSPAVFDARLRARGHLPPGPVGEQIWLSLQAEILPLAQSLQVLTGVPQASRSFRFDVEAWQLEGQLQPLFSEGLIQVRLSRLKAADYLQTWLEHLLLACLGEAQPVRRVGFEKDQGVLLSFAPVEQPQAELKRLLDLYDQGLNAPLPLALESAWAWVSELNKGIEKAQRKAAQRWYGNQQQPGEASDAAYALCLAPDWLRAPETEALILEIFGPLRQHLRQVSLQAALAASV</sequence>
<evidence type="ECO:0000256" key="2">
    <source>
        <dbReference type="ARBA" id="ARBA00022741"/>
    </source>
</evidence>
<dbReference type="GO" id="GO:0004386">
    <property type="term" value="F:helicase activity"/>
    <property type="evidence" value="ECO:0007669"/>
    <property type="project" value="UniProtKB-KW"/>
</dbReference>
<accession>A0A2M7FYI4</accession>
<keyword evidence="6" id="KW-0269">Exonuclease</keyword>
<evidence type="ECO:0000256" key="3">
    <source>
        <dbReference type="ARBA" id="ARBA00022763"/>
    </source>
</evidence>
<keyword evidence="3" id="KW-0227">DNA damage</keyword>
<keyword evidence="5" id="KW-0347">Helicase</keyword>
<keyword evidence="2" id="KW-0547">Nucleotide-binding</keyword>
<keyword evidence="1" id="KW-0540">Nuclease</keyword>
<dbReference type="Proteomes" id="UP000231019">
    <property type="component" value="Unassembled WGS sequence"/>
</dbReference>
<dbReference type="InterPro" id="IPR041500">
    <property type="entry name" value="RecC_C"/>
</dbReference>
<dbReference type="InterPro" id="IPR011335">
    <property type="entry name" value="Restrct_endonuc-II-like"/>
</dbReference>
<evidence type="ECO:0000256" key="1">
    <source>
        <dbReference type="ARBA" id="ARBA00022722"/>
    </source>
</evidence>
<dbReference type="Gene3D" id="1.10.486.10">
    <property type="entry name" value="PCRA, domain 4"/>
    <property type="match status" value="1"/>
</dbReference>
<dbReference type="Gene3D" id="3.40.50.10930">
    <property type="match status" value="1"/>
</dbReference>
<evidence type="ECO:0000313" key="12">
    <source>
        <dbReference type="Proteomes" id="UP000231019"/>
    </source>
</evidence>
<dbReference type="InterPro" id="IPR027417">
    <property type="entry name" value="P-loop_NTPase"/>
</dbReference>
<dbReference type="HAMAP" id="MF_01486">
    <property type="entry name" value="RecC"/>
    <property type="match status" value="1"/>
</dbReference>
<dbReference type="AlphaFoldDB" id="A0A2M7FYI4"/>
<organism evidence="11 12">
    <name type="scientific">bacterium (Candidatus Blackallbacteria) CG17_big_fil_post_rev_8_21_14_2_50_48_46</name>
    <dbReference type="NCBI Taxonomy" id="2014261"/>
    <lineage>
        <taxon>Bacteria</taxon>
        <taxon>Candidatus Blackallbacteria</taxon>
    </lineage>
</organism>
<dbReference type="SUPFAM" id="SSF52540">
    <property type="entry name" value="P-loop containing nucleoside triphosphate hydrolases"/>
    <property type="match status" value="2"/>
</dbReference>
<evidence type="ECO:0000256" key="9">
    <source>
        <dbReference type="ARBA" id="ARBA00023204"/>
    </source>
</evidence>
<protein>
    <recommendedName>
        <fullName evidence="10">RecC C-terminal domain-containing protein</fullName>
    </recommendedName>
</protein>
<dbReference type="GO" id="GO:0008854">
    <property type="term" value="F:exodeoxyribonuclease V activity"/>
    <property type="evidence" value="ECO:0007669"/>
    <property type="project" value="InterPro"/>
</dbReference>
<dbReference type="PANTHER" id="PTHR30591:SF1">
    <property type="entry name" value="RECBCD ENZYME SUBUNIT RECC"/>
    <property type="match status" value="1"/>
</dbReference>
<proteinExistence type="inferred from homology"/>